<dbReference type="Proteomes" id="UP000182379">
    <property type="component" value="Unassembled WGS sequence"/>
</dbReference>
<dbReference type="EMBL" id="FNOP01000009">
    <property type="protein sequence ID" value="SDW92846.1"/>
    <property type="molecule type" value="Genomic_DNA"/>
</dbReference>
<accession>A0A1H2XJB5</accession>
<proteinExistence type="predicted"/>
<evidence type="ECO:0000313" key="2">
    <source>
        <dbReference type="Proteomes" id="UP000182379"/>
    </source>
</evidence>
<feature type="non-terminal residue" evidence="1">
    <location>
        <position position="50"/>
    </location>
</feature>
<evidence type="ECO:0000313" key="1">
    <source>
        <dbReference type="EMBL" id="SDW92846.1"/>
    </source>
</evidence>
<name>A0A1H2XJB5_ACIFE</name>
<reference evidence="1 2" key="1">
    <citation type="submission" date="2016-10" db="EMBL/GenBank/DDBJ databases">
        <authorList>
            <person name="Varghese N."/>
            <person name="Submissions S."/>
        </authorList>
    </citation>
    <scope>NUCLEOTIDE SEQUENCE [LARGE SCALE GENOMIC DNA]</scope>
    <source>
        <strain evidence="1 2">WCC6</strain>
    </source>
</reference>
<gene>
    <name evidence="1" type="ORF">SAMN05216495_1091</name>
</gene>
<protein>
    <submittedName>
        <fullName evidence="1">Uncharacterized protein</fullName>
    </submittedName>
</protein>
<comment type="caution">
    <text evidence="1">The sequence shown here is derived from an EMBL/GenBank/DDBJ whole genome shotgun (WGS) entry which is preliminary data.</text>
</comment>
<dbReference type="AlphaFoldDB" id="A0A1H2XJB5"/>
<sequence length="50" mass="5965">MSFFHFIEKSFHWEDGSIKEFEKLGSSLLLYVEFTSTASRCPYCHHKILH</sequence>
<organism evidence="1 2">
    <name type="scientific">Acidaminococcus fermentans</name>
    <dbReference type="NCBI Taxonomy" id="905"/>
    <lineage>
        <taxon>Bacteria</taxon>
        <taxon>Bacillati</taxon>
        <taxon>Bacillota</taxon>
        <taxon>Negativicutes</taxon>
        <taxon>Acidaminococcales</taxon>
        <taxon>Acidaminococcaceae</taxon>
        <taxon>Acidaminococcus</taxon>
    </lineage>
</organism>